<organism evidence="1 2">
    <name type="scientific">Erwinia phage Cronus</name>
    <dbReference type="NCBI Taxonomy" id="2163633"/>
    <lineage>
        <taxon>Viruses</taxon>
        <taxon>Duplodnaviria</taxon>
        <taxon>Heunggongvirae</taxon>
        <taxon>Uroviricota</taxon>
        <taxon>Caudoviricetes</taxon>
        <taxon>Pantevenvirales</taxon>
        <taxon>Straboviridae</taxon>
        <taxon>Tevenvirinae</taxon>
        <taxon>Risoevirus</taxon>
        <taxon>Risoevirus cronus</taxon>
        <taxon>Roskildevirus cronus</taxon>
    </lineage>
</organism>
<reference evidence="1" key="1">
    <citation type="submission" date="2018-03" db="EMBL/GenBank/DDBJ databases">
        <title>Phage therapy in agriculture - a green tech approach to combat plant pathogenic bacteria.</title>
        <authorList>
            <person name="Carstens A.B."/>
            <person name="Djurhuus A.M."/>
            <person name="Hansen L.H."/>
        </authorList>
    </citation>
    <scope>NUCLEOTIDE SEQUENCE [LARGE SCALE GENOMIC DNA]</scope>
</reference>
<evidence type="ECO:0000313" key="1">
    <source>
        <dbReference type="EMBL" id="AWD90510.1"/>
    </source>
</evidence>
<dbReference type="KEGG" id="vg:65112652"/>
<keyword evidence="2" id="KW-1185">Reference proteome</keyword>
<accession>A0A2S1GMA7</accession>
<dbReference type="EMBL" id="MH059636">
    <property type="protein sequence ID" value="AWD90510.1"/>
    <property type="molecule type" value="Genomic_DNA"/>
</dbReference>
<sequence length="64" mass="7431">MKDFLGNELFIGDRVAIYFGGNGLTIAYIAKICPKYERCKVRPEYYPQGEYSPKWKTSECMVKI</sequence>
<proteinExistence type="predicted"/>
<dbReference type="InterPro" id="IPR055629">
    <property type="entry name" value="DUF7205"/>
</dbReference>
<dbReference type="Proteomes" id="UP000246316">
    <property type="component" value="Segment"/>
</dbReference>
<dbReference type="RefSeq" id="YP_010095018.1">
    <property type="nucleotide sequence ID" value="NC_055743.1"/>
</dbReference>
<dbReference type="GeneID" id="65112652"/>
<evidence type="ECO:0000313" key="2">
    <source>
        <dbReference type="Proteomes" id="UP000246316"/>
    </source>
</evidence>
<dbReference type="Pfam" id="PF23835">
    <property type="entry name" value="DUF7205"/>
    <property type="match status" value="1"/>
</dbReference>
<name>A0A2S1GMA7_9CAUD</name>
<protein>
    <submittedName>
        <fullName evidence="1">Uncharacterized protein</fullName>
    </submittedName>
</protein>